<reference evidence="6 7" key="1">
    <citation type="submission" date="2020-08" db="EMBL/GenBank/DDBJ databases">
        <title>Genomic Encyclopedia of Type Strains, Phase IV (KMG-IV): sequencing the most valuable type-strain genomes for metagenomic binning, comparative biology and taxonomic classification.</title>
        <authorList>
            <person name="Goeker M."/>
        </authorList>
    </citation>
    <scope>NUCLEOTIDE SEQUENCE [LARGE SCALE GENOMIC DNA]</scope>
    <source>
        <strain evidence="6 7">DSM 17507</strain>
    </source>
</reference>
<evidence type="ECO:0000256" key="2">
    <source>
        <dbReference type="ARBA" id="ARBA00022989"/>
    </source>
</evidence>
<dbReference type="PANTHER" id="PTHR11360">
    <property type="entry name" value="MONOCARBOXYLATE TRANSPORTER"/>
    <property type="match status" value="1"/>
</dbReference>
<comment type="caution">
    <text evidence="6">The sequence shown here is derived from an EMBL/GenBank/DDBJ whole genome shotgun (WGS) entry which is preliminary data.</text>
</comment>
<keyword evidence="1 4" id="KW-0812">Transmembrane</keyword>
<keyword evidence="2 4" id="KW-1133">Transmembrane helix</keyword>
<feature type="transmembrane region" description="Helical" evidence="4">
    <location>
        <begin position="142"/>
        <end position="163"/>
    </location>
</feature>
<feature type="transmembrane region" description="Helical" evidence="4">
    <location>
        <begin position="291"/>
        <end position="311"/>
    </location>
</feature>
<evidence type="ECO:0000313" key="7">
    <source>
        <dbReference type="Proteomes" id="UP000538566"/>
    </source>
</evidence>
<evidence type="ECO:0000259" key="5">
    <source>
        <dbReference type="PROSITE" id="PS50850"/>
    </source>
</evidence>
<name>A0A7W7AD60_9SPHN</name>
<feature type="transmembrane region" description="Helical" evidence="4">
    <location>
        <begin position="317"/>
        <end position="339"/>
    </location>
</feature>
<dbReference type="Proteomes" id="UP000538566">
    <property type="component" value="Unassembled WGS sequence"/>
</dbReference>
<organism evidence="6 7">
    <name type="scientific">Novosphingobium taihuense</name>
    <dbReference type="NCBI Taxonomy" id="260085"/>
    <lineage>
        <taxon>Bacteria</taxon>
        <taxon>Pseudomonadati</taxon>
        <taxon>Pseudomonadota</taxon>
        <taxon>Alphaproteobacteria</taxon>
        <taxon>Sphingomonadales</taxon>
        <taxon>Sphingomonadaceae</taxon>
        <taxon>Novosphingobium</taxon>
    </lineage>
</organism>
<dbReference type="PROSITE" id="PS51257">
    <property type="entry name" value="PROKAR_LIPOPROTEIN"/>
    <property type="match status" value="1"/>
</dbReference>
<feature type="transmembrane region" description="Helical" evidence="4">
    <location>
        <begin position="264"/>
        <end position="284"/>
    </location>
</feature>
<dbReference type="RefSeq" id="WP_144906165.1">
    <property type="nucleotide sequence ID" value="NZ_JACHOA010000006.1"/>
</dbReference>
<dbReference type="AlphaFoldDB" id="A0A7W7AD60"/>
<feature type="transmembrane region" description="Helical" evidence="4">
    <location>
        <begin position="108"/>
        <end position="130"/>
    </location>
</feature>
<dbReference type="Gene3D" id="1.20.1250.20">
    <property type="entry name" value="MFS general substrate transporter like domains"/>
    <property type="match status" value="1"/>
</dbReference>
<dbReference type="InterPro" id="IPR011701">
    <property type="entry name" value="MFS"/>
</dbReference>
<dbReference type="PROSITE" id="PS50850">
    <property type="entry name" value="MFS"/>
    <property type="match status" value="1"/>
</dbReference>
<evidence type="ECO:0000313" key="6">
    <source>
        <dbReference type="EMBL" id="MBB4614859.1"/>
    </source>
</evidence>
<sequence length="414" mass="43963">MAQSQTKAEFRAGWKVLVAGLVGVACGASPVPFNVIGFTIDPIHQETGWTTAQISLGITIFGIVAALMAPAFGWMADRFGVRRVAIGSTVAFAVSLAILGVIPSSSIGWYFGAWFLIGLVGIGSTPVTWSRATNMWFHKSRGLALGLLLMGTSICALTVPRLAVWMIGQWGWRGMYIGLSLLPLLIAAPLAFAWFREPRPEELPARDGEAAILTGVTVGGALRDRRFWTLWISIALVAVAYGGAHVHMPRIIGQHGLPPETAAGVMGMIGVAVMAGRIITGMLFDRFWAPLVCLPILLIPALACWLLTGTATSEPTILAAAFMLGFAAGAEADVIAFLASRYFGMAHYGKIYGLLYMPFAMLSGLSPAIYGAMRDASGSYDSVLQLAAALFATGSVLLLTLGRYPTFRSSETTA</sequence>
<keyword evidence="3 4" id="KW-0472">Membrane</keyword>
<feature type="transmembrane region" description="Helical" evidence="4">
    <location>
        <begin position="351"/>
        <end position="370"/>
    </location>
</feature>
<protein>
    <submittedName>
        <fullName evidence="6">MFS family permease</fullName>
    </submittedName>
</protein>
<accession>A0A7W7AD60</accession>
<dbReference type="CDD" id="cd17355">
    <property type="entry name" value="MFS_YcxA_like"/>
    <property type="match status" value="1"/>
</dbReference>
<evidence type="ECO:0000256" key="1">
    <source>
        <dbReference type="ARBA" id="ARBA00022692"/>
    </source>
</evidence>
<feature type="transmembrane region" description="Helical" evidence="4">
    <location>
        <begin position="53"/>
        <end position="72"/>
    </location>
</feature>
<gene>
    <name evidence="6" type="ORF">GGR37_003149</name>
</gene>
<evidence type="ECO:0000256" key="4">
    <source>
        <dbReference type="SAM" id="Phobius"/>
    </source>
</evidence>
<dbReference type="InterPro" id="IPR050327">
    <property type="entry name" value="Proton-linked_MCT"/>
</dbReference>
<feature type="transmembrane region" description="Helical" evidence="4">
    <location>
        <begin position="12"/>
        <end position="33"/>
    </location>
</feature>
<feature type="transmembrane region" description="Helical" evidence="4">
    <location>
        <begin position="84"/>
        <end position="102"/>
    </location>
</feature>
<keyword evidence="7" id="KW-1185">Reference proteome</keyword>
<feature type="transmembrane region" description="Helical" evidence="4">
    <location>
        <begin position="382"/>
        <end position="401"/>
    </location>
</feature>
<dbReference type="GO" id="GO:0022857">
    <property type="term" value="F:transmembrane transporter activity"/>
    <property type="evidence" value="ECO:0007669"/>
    <property type="project" value="InterPro"/>
</dbReference>
<dbReference type="Pfam" id="PF07690">
    <property type="entry name" value="MFS_1"/>
    <property type="match status" value="1"/>
</dbReference>
<dbReference type="OrthoDB" id="9796632at2"/>
<dbReference type="InterPro" id="IPR020846">
    <property type="entry name" value="MFS_dom"/>
</dbReference>
<dbReference type="SUPFAM" id="SSF103473">
    <property type="entry name" value="MFS general substrate transporter"/>
    <property type="match status" value="1"/>
</dbReference>
<proteinExistence type="predicted"/>
<dbReference type="PANTHER" id="PTHR11360:SF284">
    <property type="entry name" value="EG:103B4.3 PROTEIN-RELATED"/>
    <property type="match status" value="1"/>
</dbReference>
<evidence type="ECO:0000256" key="3">
    <source>
        <dbReference type="ARBA" id="ARBA00023136"/>
    </source>
</evidence>
<feature type="transmembrane region" description="Helical" evidence="4">
    <location>
        <begin position="175"/>
        <end position="195"/>
    </location>
</feature>
<dbReference type="InterPro" id="IPR036259">
    <property type="entry name" value="MFS_trans_sf"/>
</dbReference>
<dbReference type="EMBL" id="JACHOA010000006">
    <property type="protein sequence ID" value="MBB4614859.1"/>
    <property type="molecule type" value="Genomic_DNA"/>
</dbReference>
<feature type="domain" description="Major facilitator superfamily (MFS) profile" evidence="5">
    <location>
        <begin position="15"/>
        <end position="406"/>
    </location>
</feature>
<feature type="transmembrane region" description="Helical" evidence="4">
    <location>
        <begin position="227"/>
        <end position="244"/>
    </location>
</feature>